<keyword evidence="6" id="KW-1185">Reference proteome</keyword>
<protein>
    <recommendedName>
        <fullName evidence="4">Knottins-like domain-containing protein</fullName>
    </recommendedName>
</protein>
<dbReference type="AlphaFoldDB" id="A0A7J8QXQ8"/>
<keyword evidence="3" id="KW-0295">Fungicide</keyword>
<dbReference type="GO" id="GO:0050832">
    <property type="term" value="P:defense response to fungus"/>
    <property type="evidence" value="ECO:0007669"/>
    <property type="project" value="UniProtKB-KW"/>
</dbReference>
<dbReference type="EMBL" id="JABFAC010000002">
    <property type="protein sequence ID" value="MBA0606275.1"/>
    <property type="molecule type" value="Genomic_DNA"/>
</dbReference>
<dbReference type="Pfam" id="PF00304">
    <property type="entry name" value="Gamma-thionin"/>
    <property type="match status" value="1"/>
</dbReference>
<dbReference type="InterPro" id="IPR003614">
    <property type="entry name" value="Knottins"/>
</dbReference>
<dbReference type="InterPro" id="IPR036574">
    <property type="entry name" value="Scorpion_toxin-like_sf"/>
</dbReference>
<dbReference type="Gene3D" id="3.30.30.10">
    <property type="entry name" value="Knottin, scorpion toxin-like"/>
    <property type="match status" value="1"/>
</dbReference>
<dbReference type="PRINTS" id="PR00288">
    <property type="entry name" value="PUROTHIONIN"/>
</dbReference>
<dbReference type="Proteomes" id="UP000593561">
    <property type="component" value="Unassembled WGS sequence"/>
</dbReference>
<dbReference type="PROSITE" id="PS00940">
    <property type="entry name" value="GAMMA_THIONIN"/>
    <property type="match status" value="1"/>
</dbReference>
<sequence>MAEEEHKICESKSGKFKGMCFLDANCDSICKAEPGSTGGHCHGIFRICYCTKPC</sequence>
<evidence type="ECO:0000256" key="2">
    <source>
        <dbReference type="ARBA" id="ARBA00022529"/>
    </source>
</evidence>
<feature type="domain" description="Knottins-like" evidence="4">
    <location>
        <begin position="8"/>
        <end position="54"/>
    </location>
</feature>
<dbReference type="GO" id="GO:0031640">
    <property type="term" value="P:killing of cells of another organism"/>
    <property type="evidence" value="ECO:0007669"/>
    <property type="project" value="UniProtKB-KW"/>
</dbReference>
<reference evidence="5 6" key="1">
    <citation type="journal article" date="2019" name="Genome Biol. Evol.">
        <title>Insights into the evolution of the New World diploid cottons (Gossypium, subgenus Houzingenia) based on genome sequencing.</title>
        <authorList>
            <person name="Grover C.E."/>
            <person name="Arick M.A. 2nd"/>
            <person name="Thrash A."/>
            <person name="Conover J.L."/>
            <person name="Sanders W.S."/>
            <person name="Peterson D.G."/>
            <person name="Frelichowski J.E."/>
            <person name="Scheffler J.A."/>
            <person name="Scheffler B.E."/>
            <person name="Wendel J.F."/>
        </authorList>
    </citation>
    <scope>NUCLEOTIDE SEQUENCE [LARGE SCALE GENOMIC DNA]</scope>
    <source>
        <strain evidence="5">27</strain>
        <tissue evidence="5">Leaf</tissue>
    </source>
</reference>
<evidence type="ECO:0000259" key="4">
    <source>
        <dbReference type="SMART" id="SM00505"/>
    </source>
</evidence>
<gene>
    <name evidence="5" type="ORF">Godav_018766</name>
</gene>
<name>A0A7J8QXQ8_GOSDV</name>
<organism evidence="5 6">
    <name type="scientific">Gossypium davidsonii</name>
    <name type="common">Davidson's cotton</name>
    <name type="synonym">Gossypium klotzschianum subsp. davidsonii</name>
    <dbReference type="NCBI Taxonomy" id="34287"/>
    <lineage>
        <taxon>Eukaryota</taxon>
        <taxon>Viridiplantae</taxon>
        <taxon>Streptophyta</taxon>
        <taxon>Embryophyta</taxon>
        <taxon>Tracheophyta</taxon>
        <taxon>Spermatophyta</taxon>
        <taxon>Magnoliopsida</taxon>
        <taxon>eudicotyledons</taxon>
        <taxon>Gunneridae</taxon>
        <taxon>Pentapetalae</taxon>
        <taxon>rosids</taxon>
        <taxon>malvids</taxon>
        <taxon>Malvales</taxon>
        <taxon>Malvaceae</taxon>
        <taxon>Malvoideae</taxon>
        <taxon>Gossypium</taxon>
    </lineage>
</organism>
<comment type="caution">
    <text evidence="5">The sequence shown here is derived from an EMBL/GenBank/DDBJ whole genome shotgun (WGS) entry which is preliminary data.</text>
</comment>
<evidence type="ECO:0000313" key="6">
    <source>
        <dbReference type="Proteomes" id="UP000593561"/>
    </source>
</evidence>
<evidence type="ECO:0000256" key="1">
    <source>
        <dbReference type="ARBA" id="ARBA00006722"/>
    </source>
</evidence>
<dbReference type="InterPro" id="IPR008176">
    <property type="entry name" value="Defensin_plant"/>
</dbReference>
<keyword evidence="2" id="KW-0929">Antimicrobial</keyword>
<accession>A0A7J8QXQ8</accession>
<dbReference type="SMART" id="SM00505">
    <property type="entry name" value="Knot1"/>
    <property type="match status" value="1"/>
</dbReference>
<proteinExistence type="inferred from homology"/>
<comment type="similarity">
    <text evidence="1">Belongs to the DEFL family.</text>
</comment>
<evidence type="ECO:0000313" key="5">
    <source>
        <dbReference type="EMBL" id="MBA0606275.1"/>
    </source>
</evidence>
<evidence type="ECO:0000256" key="3">
    <source>
        <dbReference type="ARBA" id="ARBA00022577"/>
    </source>
</evidence>
<dbReference type="SUPFAM" id="SSF57095">
    <property type="entry name" value="Scorpion toxin-like"/>
    <property type="match status" value="1"/>
</dbReference>